<keyword evidence="2" id="KW-1133">Transmembrane helix</keyword>
<proteinExistence type="predicted"/>
<keyword evidence="2" id="KW-0472">Membrane</keyword>
<evidence type="ECO:0000313" key="3">
    <source>
        <dbReference type="WBParaSite" id="MCU_014651-RA"/>
    </source>
</evidence>
<feature type="region of interest" description="Disordered" evidence="1">
    <location>
        <begin position="87"/>
        <end position="110"/>
    </location>
</feature>
<dbReference type="WBParaSite" id="MCU_014651-RA">
    <property type="protein sequence ID" value="MCU_014651-RA"/>
    <property type="gene ID" value="MCU_014651"/>
</dbReference>
<organism evidence="3">
    <name type="scientific">Mesocestoides corti</name>
    <name type="common">Flatworm</name>
    <dbReference type="NCBI Taxonomy" id="53468"/>
    <lineage>
        <taxon>Eukaryota</taxon>
        <taxon>Metazoa</taxon>
        <taxon>Spiralia</taxon>
        <taxon>Lophotrochozoa</taxon>
        <taxon>Platyhelminthes</taxon>
        <taxon>Cestoda</taxon>
        <taxon>Eucestoda</taxon>
        <taxon>Cyclophyllidea</taxon>
        <taxon>Mesocestoididae</taxon>
        <taxon>Mesocestoides</taxon>
    </lineage>
</organism>
<feature type="compositionally biased region" description="Basic and acidic residues" evidence="1">
    <location>
        <begin position="87"/>
        <end position="98"/>
    </location>
</feature>
<keyword evidence="2" id="KW-0812">Transmembrane</keyword>
<protein>
    <submittedName>
        <fullName evidence="3">DUF642 domain-containing protein</fullName>
    </submittedName>
</protein>
<evidence type="ECO:0000256" key="1">
    <source>
        <dbReference type="SAM" id="MobiDB-lite"/>
    </source>
</evidence>
<name>A0A5K3G7T6_MESCO</name>
<sequence length="110" mass="12145">EKGGIHRWSQPSRGRYTPFRVLLVLITGVVLLTVVTNVGNARTFLVGGSSRNGECTNTYTTHISYEWSTEVKASLSIDDHENHDGFRHLASNKLDHGRAPPRPATGKANF</sequence>
<feature type="transmembrane region" description="Helical" evidence="2">
    <location>
        <begin position="21"/>
        <end position="39"/>
    </location>
</feature>
<accession>A0A5K3G7T6</accession>
<evidence type="ECO:0000256" key="2">
    <source>
        <dbReference type="SAM" id="Phobius"/>
    </source>
</evidence>
<reference evidence="3" key="1">
    <citation type="submission" date="2019-11" db="UniProtKB">
        <authorList>
            <consortium name="WormBaseParasite"/>
        </authorList>
    </citation>
    <scope>IDENTIFICATION</scope>
</reference>
<dbReference type="AlphaFoldDB" id="A0A5K3G7T6"/>